<accession>A0A840Q6L3</accession>
<evidence type="ECO:0000256" key="1">
    <source>
        <dbReference type="ARBA" id="ARBA00038232"/>
    </source>
</evidence>
<evidence type="ECO:0000259" key="3">
    <source>
        <dbReference type="Pfam" id="PF13518"/>
    </source>
</evidence>
<evidence type="ECO:0000313" key="4">
    <source>
        <dbReference type="EMBL" id="MBB5154348.1"/>
    </source>
</evidence>
<evidence type="ECO:0000313" key="5">
    <source>
        <dbReference type="Proteomes" id="UP000584374"/>
    </source>
</evidence>
<dbReference type="EMBL" id="JACHIW010000001">
    <property type="protein sequence ID" value="MBB5154348.1"/>
    <property type="molecule type" value="Genomic_DNA"/>
</dbReference>
<protein>
    <submittedName>
        <fullName evidence="4">Transposase-like protein</fullName>
    </submittedName>
</protein>
<reference evidence="4 5" key="1">
    <citation type="submission" date="2020-08" db="EMBL/GenBank/DDBJ databases">
        <title>Sequencing the genomes of 1000 actinobacteria strains.</title>
        <authorList>
            <person name="Klenk H.-P."/>
        </authorList>
    </citation>
    <scope>NUCLEOTIDE SEQUENCE [LARGE SCALE GENOMIC DNA]</scope>
    <source>
        <strain evidence="4 5">DSM 45584</strain>
    </source>
</reference>
<dbReference type="PANTHER" id="PTHR33795:SF1">
    <property type="entry name" value="INSERTION ELEMENT IS150 PROTEIN INSJ"/>
    <property type="match status" value="1"/>
</dbReference>
<proteinExistence type="inferred from homology"/>
<dbReference type="InterPro" id="IPR036388">
    <property type="entry name" value="WH-like_DNA-bd_sf"/>
</dbReference>
<feature type="domain" description="Insertion element IS150 protein InsJ-like helix-turn-helix" evidence="3">
    <location>
        <begin position="67"/>
        <end position="118"/>
    </location>
</feature>
<dbReference type="AlphaFoldDB" id="A0A840Q6L3"/>
<dbReference type="Pfam" id="PF13518">
    <property type="entry name" value="HTH_28"/>
    <property type="match status" value="1"/>
</dbReference>
<dbReference type="SUPFAM" id="SSF46689">
    <property type="entry name" value="Homeodomain-like"/>
    <property type="match status" value="2"/>
</dbReference>
<comment type="caution">
    <text evidence="4">The sequence shown here is derived from an EMBL/GenBank/DDBJ whole genome shotgun (WGS) entry which is preliminary data.</text>
</comment>
<dbReference type="Proteomes" id="UP000584374">
    <property type="component" value="Unassembled WGS sequence"/>
</dbReference>
<keyword evidence="5" id="KW-1185">Reference proteome</keyword>
<evidence type="ECO:0000256" key="2">
    <source>
        <dbReference type="SAM" id="MobiDB-lite"/>
    </source>
</evidence>
<dbReference type="PANTHER" id="PTHR33795">
    <property type="entry name" value="INSERTION ELEMENT IS150 PROTEIN INSJ"/>
    <property type="match status" value="1"/>
</dbReference>
<gene>
    <name evidence="4" type="ORF">BJ970_001882</name>
</gene>
<dbReference type="InterPro" id="IPR052057">
    <property type="entry name" value="IS150/IS1296_orfA-like"/>
</dbReference>
<comment type="similarity">
    <text evidence="1">Belongs to the IS150/IS1296 orfA family.</text>
</comment>
<dbReference type="Gene3D" id="1.10.10.10">
    <property type="entry name" value="Winged helix-like DNA-binding domain superfamily/Winged helix DNA-binding domain"/>
    <property type="match status" value="1"/>
</dbReference>
<dbReference type="RefSeq" id="WP_184725898.1">
    <property type="nucleotide sequence ID" value="NZ_JACHIW010000001.1"/>
</dbReference>
<organism evidence="4 5">
    <name type="scientific">Saccharopolyspora phatthalungensis</name>
    <dbReference type="NCBI Taxonomy" id="664693"/>
    <lineage>
        <taxon>Bacteria</taxon>
        <taxon>Bacillati</taxon>
        <taxon>Actinomycetota</taxon>
        <taxon>Actinomycetes</taxon>
        <taxon>Pseudonocardiales</taxon>
        <taxon>Pseudonocardiaceae</taxon>
        <taxon>Saccharopolyspora</taxon>
    </lineage>
</organism>
<name>A0A840Q6L3_9PSEU</name>
<dbReference type="InterPro" id="IPR055247">
    <property type="entry name" value="InsJ-like_HTH"/>
</dbReference>
<feature type="region of interest" description="Disordered" evidence="2">
    <location>
        <begin position="109"/>
        <end position="137"/>
    </location>
</feature>
<dbReference type="InterPro" id="IPR009057">
    <property type="entry name" value="Homeodomain-like_sf"/>
</dbReference>
<sequence length="164" mass="18773">MRRDSSLTVEQRAAAIELFGDGWARKAVATRLGASVWAVGELYDRWRLRGGAALVSKPTKRAFSFEFKLKAVQRFLAGETKFDLAREFDLSSPKLIETWARIYRNEGEEGLRPKRRGRPPRPAEAGSGGESELQALRRENERLRAENAYLGKLRALRTREQRRK</sequence>